<name>A0A699YYK0_HAELA</name>
<evidence type="ECO:0000313" key="1">
    <source>
        <dbReference type="EMBL" id="GFH12086.1"/>
    </source>
</evidence>
<feature type="non-terminal residue" evidence="1">
    <location>
        <position position="74"/>
    </location>
</feature>
<dbReference type="EMBL" id="BLLF01000467">
    <property type="protein sequence ID" value="GFH12086.1"/>
    <property type="molecule type" value="Genomic_DNA"/>
</dbReference>
<organism evidence="1 2">
    <name type="scientific">Haematococcus lacustris</name>
    <name type="common">Green alga</name>
    <name type="synonym">Haematococcus pluvialis</name>
    <dbReference type="NCBI Taxonomy" id="44745"/>
    <lineage>
        <taxon>Eukaryota</taxon>
        <taxon>Viridiplantae</taxon>
        <taxon>Chlorophyta</taxon>
        <taxon>core chlorophytes</taxon>
        <taxon>Chlorophyceae</taxon>
        <taxon>CS clade</taxon>
        <taxon>Chlamydomonadales</taxon>
        <taxon>Haematococcaceae</taxon>
        <taxon>Haematococcus</taxon>
    </lineage>
</organism>
<keyword evidence="2" id="KW-1185">Reference proteome</keyword>
<feature type="non-terminal residue" evidence="1">
    <location>
        <position position="1"/>
    </location>
</feature>
<protein>
    <submittedName>
        <fullName evidence="1">Uncharacterized protein</fullName>
    </submittedName>
</protein>
<dbReference type="GO" id="GO:0030488">
    <property type="term" value="P:tRNA methylation"/>
    <property type="evidence" value="ECO:0007669"/>
    <property type="project" value="InterPro"/>
</dbReference>
<reference evidence="1 2" key="1">
    <citation type="submission" date="2020-02" db="EMBL/GenBank/DDBJ databases">
        <title>Draft genome sequence of Haematococcus lacustris strain NIES-144.</title>
        <authorList>
            <person name="Morimoto D."/>
            <person name="Nakagawa S."/>
            <person name="Yoshida T."/>
            <person name="Sawayama S."/>
        </authorList>
    </citation>
    <scope>NUCLEOTIDE SEQUENCE [LARGE SCALE GENOMIC DNA]</scope>
    <source>
        <strain evidence="1 2">NIES-144</strain>
    </source>
</reference>
<evidence type="ECO:0000313" key="2">
    <source>
        <dbReference type="Proteomes" id="UP000485058"/>
    </source>
</evidence>
<proteinExistence type="predicted"/>
<dbReference type="GO" id="GO:0031515">
    <property type="term" value="C:tRNA (m1A) methyltransferase complex"/>
    <property type="evidence" value="ECO:0007669"/>
    <property type="project" value="InterPro"/>
</dbReference>
<dbReference type="Pfam" id="PF04189">
    <property type="entry name" value="Gcd10p"/>
    <property type="match status" value="1"/>
</dbReference>
<dbReference type="InterPro" id="IPR017423">
    <property type="entry name" value="TRM6"/>
</dbReference>
<gene>
    <name evidence="1" type="ORF">HaLaN_07714</name>
</gene>
<accession>A0A699YYK0</accession>
<sequence length="74" mass="8011">MQPARRSSLIASGDCVVFDENGERASFMKVVPVGKLRVGKMQAYYSKGPERVHNLRPDSLAMMLSLGNVAAGSK</sequence>
<comment type="caution">
    <text evidence="1">The sequence shown here is derived from an EMBL/GenBank/DDBJ whole genome shotgun (WGS) entry which is preliminary data.</text>
</comment>
<dbReference type="Proteomes" id="UP000485058">
    <property type="component" value="Unassembled WGS sequence"/>
</dbReference>
<dbReference type="AlphaFoldDB" id="A0A699YYK0"/>